<comment type="caution">
    <text evidence="3">The sequence shown here is derived from an EMBL/GenBank/DDBJ whole genome shotgun (WGS) entry which is preliminary data.</text>
</comment>
<protein>
    <submittedName>
        <fullName evidence="3">Uncharacterized protein</fullName>
    </submittedName>
</protein>
<gene>
    <name evidence="2" type="ORF">PGT21_003514</name>
    <name evidence="3" type="ORF">PGTUg99_032531</name>
</gene>
<name>A0A5B0RHP5_PUCGR</name>
<keyword evidence="4" id="KW-1185">Reference proteome</keyword>
<evidence type="ECO:0000313" key="2">
    <source>
        <dbReference type="EMBL" id="KAA1114301.1"/>
    </source>
</evidence>
<evidence type="ECO:0000313" key="4">
    <source>
        <dbReference type="Proteomes" id="UP000324748"/>
    </source>
</evidence>
<dbReference type="EMBL" id="VSWC01000014">
    <property type="protein sequence ID" value="KAA1114301.1"/>
    <property type="molecule type" value="Genomic_DNA"/>
</dbReference>
<evidence type="ECO:0000313" key="5">
    <source>
        <dbReference type="Proteomes" id="UP000325313"/>
    </source>
</evidence>
<evidence type="ECO:0000256" key="1">
    <source>
        <dbReference type="SAM" id="MobiDB-lite"/>
    </source>
</evidence>
<reference evidence="4 5" key="1">
    <citation type="submission" date="2019-05" db="EMBL/GenBank/DDBJ databases">
        <title>Emergence of the Ug99 lineage of the wheat stem rust pathogen through somatic hybridization.</title>
        <authorList>
            <person name="Li F."/>
            <person name="Upadhyaya N.M."/>
            <person name="Sperschneider J."/>
            <person name="Matny O."/>
            <person name="Nguyen-Phuc H."/>
            <person name="Mago R."/>
            <person name="Raley C."/>
            <person name="Miller M.E."/>
            <person name="Silverstein K.A.T."/>
            <person name="Henningsen E."/>
            <person name="Hirsch C.D."/>
            <person name="Visser B."/>
            <person name="Pretorius Z.A."/>
            <person name="Steffenson B.J."/>
            <person name="Schwessinger B."/>
            <person name="Dodds P.N."/>
            <person name="Figueroa M."/>
        </authorList>
    </citation>
    <scope>NUCLEOTIDE SEQUENCE [LARGE SCALE GENOMIC DNA]</scope>
    <source>
        <strain evidence="2">21-0</strain>
        <strain evidence="3 5">Ug99</strain>
    </source>
</reference>
<dbReference type="AlphaFoldDB" id="A0A5B0RHP5"/>
<sequence length="62" mass="6237">MAGEGPWPANLTQVHRLPRQATSRQLCETGAALRALTREALLSSPGPGPGAPSGMGGVGSVD</sequence>
<organism evidence="3 5">
    <name type="scientific">Puccinia graminis f. sp. tritici</name>
    <dbReference type="NCBI Taxonomy" id="56615"/>
    <lineage>
        <taxon>Eukaryota</taxon>
        <taxon>Fungi</taxon>
        <taxon>Dikarya</taxon>
        <taxon>Basidiomycota</taxon>
        <taxon>Pucciniomycotina</taxon>
        <taxon>Pucciniomycetes</taxon>
        <taxon>Pucciniales</taxon>
        <taxon>Pucciniaceae</taxon>
        <taxon>Puccinia</taxon>
    </lineage>
</organism>
<dbReference type="Proteomes" id="UP000325313">
    <property type="component" value="Unassembled WGS sequence"/>
</dbReference>
<evidence type="ECO:0000313" key="3">
    <source>
        <dbReference type="EMBL" id="KAA1124435.1"/>
    </source>
</evidence>
<feature type="compositionally biased region" description="Gly residues" evidence="1">
    <location>
        <begin position="51"/>
        <end position="62"/>
    </location>
</feature>
<feature type="region of interest" description="Disordered" evidence="1">
    <location>
        <begin position="40"/>
        <end position="62"/>
    </location>
</feature>
<proteinExistence type="predicted"/>
<dbReference type="EMBL" id="VDEP01000204">
    <property type="protein sequence ID" value="KAA1124435.1"/>
    <property type="molecule type" value="Genomic_DNA"/>
</dbReference>
<dbReference type="Proteomes" id="UP000324748">
    <property type="component" value="Unassembled WGS sequence"/>
</dbReference>
<accession>A0A5B0RHP5</accession>